<dbReference type="InterPro" id="IPR036397">
    <property type="entry name" value="RNaseH_sf"/>
</dbReference>
<proteinExistence type="inferred from homology"/>
<comment type="subunit">
    <text evidence="9">Forms a heterotrimer with an asymmetric homodimer of the regulatory subunit PAN3 to form the poly(A)-nuclease (PAN) deadenylation complex.</text>
</comment>
<keyword evidence="5 9" id="KW-0479">Metal-binding</keyword>
<dbReference type="SUPFAM" id="SSF53098">
    <property type="entry name" value="Ribonuclease H-like"/>
    <property type="match status" value="1"/>
</dbReference>
<feature type="region of interest" description="Disordered" evidence="10">
    <location>
        <begin position="803"/>
        <end position="825"/>
    </location>
</feature>
<dbReference type="GO" id="GO:0003676">
    <property type="term" value="F:nucleic acid binding"/>
    <property type="evidence" value="ECO:0007669"/>
    <property type="project" value="InterPro"/>
</dbReference>
<dbReference type="InterPro" id="IPR048841">
    <property type="entry name" value="PAN2_N"/>
</dbReference>
<evidence type="ECO:0000256" key="5">
    <source>
        <dbReference type="ARBA" id="ARBA00022723"/>
    </source>
</evidence>
<dbReference type="InterPro" id="IPR036322">
    <property type="entry name" value="WD40_repeat_dom_sf"/>
</dbReference>
<dbReference type="GO" id="GO:0004535">
    <property type="term" value="F:poly(A)-specific ribonuclease activity"/>
    <property type="evidence" value="ECO:0007669"/>
    <property type="project" value="UniProtKB-UniRule"/>
</dbReference>
<reference evidence="12 13" key="1">
    <citation type="submission" date="2020-04" db="EMBL/GenBank/DDBJ databases">
        <authorList>
            <person name="Alioto T."/>
            <person name="Alioto T."/>
            <person name="Gomez Garrido J."/>
        </authorList>
    </citation>
    <scope>NUCLEOTIDE SEQUENCE [LARGE SCALE GENOMIC DNA]</scope>
</reference>
<dbReference type="PANTHER" id="PTHR15728:SF0">
    <property type="entry name" value="PAN2-PAN3 DEADENYLATION COMPLEX CATALYTIC SUBUNIT PAN2"/>
    <property type="match status" value="1"/>
</dbReference>
<evidence type="ECO:0000256" key="4">
    <source>
        <dbReference type="ARBA" id="ARBA00022722"/>
    </source>
</evidence>
<evidence type="ECO:0000256" key="9">
    <source>
        <dbReference type="HAMAP-Rule" id="MF_03182"/>
    </source>
</evidence>
<accession>A0A8S1CSE5</accession>
<comment type="caution">
    <text evidence="9">Lacks conserved residue(s) required for the propagation of feature annotation.</text>
</comment>
<comment type="domain">
    <text evidence="9">The linker, or PAN3 interaction domain (PID), between the WD40 repeats and the pseudo-UCH domain mediates interaction with PAN3.</text>
</comment>
<dbReference type="SMART" id="SM00479">
    <property type="entry name" value="EXOIII"/>
    <property type="match status" value="1"/>
</dbReference>
<dbReference type="InterPro" id="IPR012337">
    <property type="entry name" value="RNaseH-like_sf"/>
</dbReference>
<dbReference type="CDD" id="cd06143">
    <property type="entry name" value="PAN2_exo"/>
    <property type="match status" value="1"/>
</dbReference>
<dbReference type="HAMAP" id="MF_03182">
    <property type="entry name" value="PAN2"/>
    <property type="match status" value="1"/>
</dbReference>
<dbReference type="PANTHER" id="PTHR15728">
    <property type="entry name" value="DEADENYLATION COMPLEX CATALYTIC SUBUNIT PAN2"/>
    <property type="match status" value="1"/>
</dbReference>
<dbReference type="Pfam" id="PF20770">
    <property type="entry name" value="PAN2_N"/>
    <property type="match status" value="1"/>
</dbReference>
<dbReference type="GO" id="GO:0000289">
    <property type="term" value="P:nuclear-transcribed mRNA poly(A) tail shortening"/>
    <property type="evidence" value="ECO:0007669"/>
    <property type="project" value="UniProtKB-UniRule"/>
</dbReference>
<dbReference type="InterPro" id="IPR050785">
    <property type="entry name" value="PAN2-PAN3_catalytic_subunit"/>
</dbReference>
<comment type="function">
    <text evidence="9">Catalytic subunit of the poly(A)-nuclease (PAN) deadenylation complex, one of two cytoplasmic mRNA deadenylases involved in general and miRNA-mediated mRNA turnover. PAN specifically shortens poly(A) tails of RNA and the activity is stimulated by poly(A)-binding protein (PABP). PAN deadenylation is followed by rapid degradation of the shortened mRNA tails by the CCR4-NOT complex. Deadenylated mRNAs are then degraded by two alternative mechanisms, namely exosome-mediated 3'-5' exonucleolytic degradation, or deadenlyation-dependent mRNA decaping and subsequent 5'-3' exonucleolytic degradation by XRN1.</text>
</comment>
<dbReference type="GO" id="GO:0006397">
    <property type="term" value="P:mRNA processing"/>
    <property type="evidence" value="ECO:0007669"/>
    <property type="project" value="UniProtKB-KW"/>
</dbReference>
<comment type="cofactor">
    <cofactor evidence="9">
        <name>a divalent metal cation</name>
        <dbReference type="ChEBI" id="CHEBI:60240"/>
    </cofactor>
    <text evidence="9">Binds 2 metal cations per subunit in the catalytic exonuclease domain.</text>
</comment>
<gene>
    <name evidence="9" type="primary">PAN2</name>
    <name evidence="12" type="ORF">CLODIP_2_CD09781</name>
</gene>
<feature type="domain" description="USP" evidence="11">
    <location>
        <begin position="504"/>
        <end position="979"/>
    </location>
</feature>
<evidence type="ECO:0000313" key="12">
    <source>
        <dbReference type="EMBL" id="CAB3370828.1"/>
    </source>
</evidence>
<dbReference type="GO" id="GO:0000932">
    <property type="term" value="C:P-body"/>
    <property type="evidence" value="ECO:0007669"/>
    <property type="project" value="UniProtKB-SubCell"/>
</dbReference>
<dbReference type="EMBL" id="CADEPI010000055">
    <property type="protein sequence ID" value="CAB3370828.1"/>
    <property type="molecule type" value="Genomic_DNA"/>
</dbReference>
<organism evidence="12 13">
    <name type="scientific">Cloeon dipterum</name>
    <dbReference type="NCBI Taxonomy" id="197152"/>
    <lineage>
        <taxon>Eukaryota</taxon>
        <taxon>Metazoa</taxon>
        <taxon>Ecdysozoa</taxon>
        <taxon>Arthropoda</taxon>
        <taxon>Hexapoda</taxon>
        <taxon>Insecta</taxon>
        <taxon>Pterygota</taxon>
        <taxon>Palaeoptera</taxon>
        <taxon>Ephemeroptera</taxon>
        <taxon>Pisciforma</taxon>
        <taxon>Baetidae</taxon>
        <taxon>Cloeon</taxon>
    </lineage>
</organism>
<keyword evidence="8 9" id="KW-0539">Nucleus</keyword>
<dbReference type="InterPro" id="IPR028881">
    <property type="entry name" value="PAN2_UCH_dom"/>
</dbReference>
<dbReference type="InterPro" id="IPR030843">
    <property type="entry name" value="PAN2"/>
</dbReference>
<dbReference type="GO" id="GO:0010606">
    <property type="term" value="P:positive regulation of cytoplasmic mRNA processing body assembly"/>
    <property type="evidence" value="ECO:0007669"/>
    <property type="project" value="UniProtKB-UniRule"/>
</dbReference>
<feature type="binding site" evidence="9">
    <location>
        <position position="1141"/>
    </location>
    <ligand>
        <name>a divalent metal cation</name>
        <dbReference type="ChEBI" id="CHEBI:60240"/>
        <note>catalytic</note>
    </ligand>
</feature>
<dbReference type="AlphaFoldDB" id="A0A8S1CSE5"/>
<evidence type="ECO:0000256" key="10">
    <source>
        <dbReference type="SAM" id="MobiDB-lite"/>
    </source>
</evidence>
<dbReference type="Proteomes" id="UP000494165">
    <property type="component" value="Unassembled WGS sequence"/>
</dbReference>
<dbReference type="SUPFAM" id="SSF50978">
    <property type="entry name" value="WD40 repeat-like"/>
    <property type="match status" value="1"/>
</dbReference>
<dbReference type="Pfam" id="PF13423">
    <property type="entry name" value="UCH_1"/>
    <property type="match status" value="1"/>
</dbReference>
<keyword evidence="13" id="KW-1185">Reference proteome</keyword>
<dbReference type="GO" id="GO:0046872">
    <property type="term" value="F:metal ion binding"/>
    <property type="evidence" value="ECO:0007669"/>
    <property type="project" value="UniProtKB-KW"/>
</dbReference>
<dbReference type="InterPro" id="IPR038765">
    <property type="entry name" value="Papain-like_cys_pep_sf"/>
</dbReference>
<dbReference type="FunFam" id="2.130.10.10:FF:000421">
    <property type="entry name" value="PAN2-PAN3 deadenylation complex catalytic subunit PAN2"/>
    <property type="match status" value="1"/>
</dbReference>
<evidence type="ECO:0000256" key="1">
    <source>
        <dbReference type="ARBA" id="ARBA00001663"/>
    </source>
</evidence>
<dbReference type="OrthoDB" id="16516at2759"/>
<dbReference type="InterPro" id="IPR028889">
    <property type="entry name" value="USP"/>
</dbReference>
<keyword evidence="6 9" id="KW-0378">Hydrolase</keyword>
<evidence type="ECO:0000256" key="8">
    <source>
        <dbReference type="ARBA" id="ARBA00023242"/>
    </source>
</evidence>
<keyword evidence="3 9" id="KW-0507">mRNA processing</keyword>
<evidence type="ECO:0000256" key="3">
    <source>
        <dbReference type="ARBA" id="ARBA00022664"/>
    </source>
</evidence>
<keyword evidence="7 9" id="KW-0269">Exonuclease</keyword>
<comment type="activity regulation">
    <text evidence="9">Positively regulated by the regulatory subunit PAN3.</text>
</comment>
<dbReference type="Gene3D" id="3.30.420.10">
    <property type="entry name" value="Ribonuclease H-like superfamily/Ribonuclease H"/>
    <property type="match status" value="1"/>
</dbReference>
<evidence type="ECO:0000256" key="2">
    <source>
        <dbReference type="ARBA" id="ARBA00022490"/>
    </source>
</evidence>
<evidence type="ECO:0000313" key="13">
    <source>
        <dbReference type="Proteomes" id="UP000494165"/>
    </source>
</evidence>
<dbReference type="Gene3D" id="3.90.70.10">
    <property type="entry name" value="Cysteine proteinases"/>
    <property type="match status" value="1"/>
</dbReference>
<comment type="similarity">
    <text evidence="9">Belongs to the peptidase C19 family. PAN2 subfamily.</text>
</comment>
<keyword evidence="2 9" id="KW-0963">Cytoplasm</keyword>
<dbReference type="InterPro" id="IPR013520">
    <property type="entry name" value="Ribonucl_H"/>
</dbReference>
<name>A0A8S1CSE5_9INSE</name>
<dbReference type="EC" id="3.1.13.4" evidence="9"/>
<evidence type="ECO:0000256" key="7">
    <source>
        <dbReference type="ARBA" id="ARBA00022839"/>
    </source>
</evidence>
<dbReference type="SUPFAM" id="SSF54001">
    <property type="entry name" value="Cysteine proteinases"/>
    <property type="match status" value="1"/>
</dbReference>
<comment type="catalytic activity">
    <reaction evidence="1 9">
        <text>Exonucleolytic cleavage of poly(A) to 5'-AMP.</text>
        <dbReference type="EC" id="3.1.13.4"/>
    </reaction>
</comment>
<feature type="binding site" evidence="9">
    <location>
        <position position="1032"/>
    </location>
    <ligand>
        <name>a divalent metal cation</name>
        <dbReference type="ChEBI" id="CHEBI:60240"/>
        <note>catalytic</note>
    </ligand>
</feature>
<dbReference type="FunFam" id="3.30.420.10:FF:000011">
    <property type="entry name" value="PAN2-PAN3 deadenylation complex catalytic subunit PAN2"/>
    <property type="match status" value="1"/>
</dbReference>
<feature type="binding site" evidence="9">
    <location>
        <position position="1034"/>
    </location>
    <ligand>
        <name>a divalent metal cation</name>
        <dbReference type="ChEBI" id="CHEBI:60240"/>
        <note>catalytic</note>
    </ligand>
</feature>
<evidence type="ECO:0000259" key="11">
    <source>
        <dbReference type="PROSITE" id="PS50235"/>
    </source>
</evidence>
<comment type="caution">
    <text evidence="12">The sequence shown here is derived from an EMBL/GenBank/DDBJ whole genome shotgun (WGS) entry which is preliminary data.</text>
</comment>
<comment type="subcellular location">
    <subcellularLocation>
        <location evidence="9">Cytoplasm</location>
        <location evidence="9">P-body</location>
    </subcellularLocation>
    <subcellularLocation>
        <location evidence="9">Nucleus</location>
    </subcellularLocation>
    <text evidence="9">Shuttles between nucleus and cytoplasm.</text>
</comment>
<dbReference type="Pfam" id="PF00929">
    <property type="entry name" value="RNase_T"/>
    <property type="match status" value="1"/>
</dbReference>
<evidence type="ECO:0000256" key="6">
    <source>
        <dbReference type="ARBA" id="ARBA00022801"/>
    </source>
</evidence>
<dbReference type="PROSITE" id="PS50235">
    <property type="entry name" value="USP_3"/>
    <property type="match status" value="1"/>
</dbReference>
<sequence>MDFTVPPFKATVPGQSELLMYGDDAGNFEEGEYPLTAENYEEAYNDAEFQEIHTFLADGGDRFGVSAVAFDLQEQLLWMGNQGGHVTSYYGPGMQKYTSFQVHSNQDVRQISTFEEGVLALTQSTLRCQQRRGIPVFTHSSDNMMEMQCMLQMAPSTMVMGGHQSKLILFDISRAAETGVVGVGENGCAIIRRHGRYLCTGNPLGVVELRDPRSLHLEHSLEAHTGSLSDFDVHENLLVTCGFSARSDGMAVDRLLMVYDLRMMRAISPMQVLVDPLLLRFLPTFSSRLAVVSAVGQFQLIDTVALDEPDICLYHTNSVGAMCLTFDVSSNCQCMAFGDNDGSIHVFSSQPEAIFNNFSSNTTFADAVETLPALGINDAITPLSSIPMPYCQGRLASDWPEKLLRKVYRPTPPIDPFTLKNLKMVGNIGYAPNPGVFRRNQVAYKPWKSGPKGMKKMYGSDAANSKDDGSFVAIPKKYRKIEVKYSKMGVDDFDFDYYNKTGFSGLEAMLPNSYCNAMLQLLYYTDTVRAALESHLCQREFCLACELGFLYFMVDRSQGFPCQASNFLRAFRTIPEASALGLILSDENNSKMNANLPLLIQNFNRFILHQIHFEILDAKKCENYLESARAEFQGPITAPFVYQEKDFPSIMGSGVRNSRNYKEETIEAAEIPQESQESRPVSPVAENELSNIFSTRQTSQHKCIKCGREGSKETTQLLWNLTYPDMSEVKAQISFCDVLTKSLGRVQVIKTWCEVCNNFMPTKHSRKISKLPPILALNCGIDSPNDKEFWQIQMDYLVQKAQEGAQSLKDDSPAPVAGPPSSGKPCRYGDKCMRTGCRFKHAGRAGESATPVSNSHLYYNNAWLPLHIQADVGDNGQLFIRKKSESGDEADNVPFSSSQHIEYDLHAVVCYVNDPANPDKKNLVSLINVGPRYHERSLGSPVSQWYIFNDFSITPVQAQEAVWFSLDWKIPCVLYWISKELKSQPEPLIQNPITLDVFREDNNLAQSGRKMITFTPLSAEEMPSQGDLVAMDAEFVTLNQEESELRSDGKTNTIKPSHMSVARITCIRGQGPQVGEPFIDDYISTSEQVVDYLTKFSGIKPGDLDANFSSKHLTTLKSTYQKLRFLVDIGVKFVGHGLKNDFRVINLVVPSEQVIDTVHLFHLPHHRMVSLKFLAWHFLNTKIQSVTHDSTEDAKTALQLYHHYKKLEATGGVAAALKELYATGKRMQWKVPGTE</sequence>
<keyword evidence="4 9" id="KW-0540">Nuclease</keyword>
<dbReference type="GO" id="GO:0031251">
    <property type="term" value="C:PAN complex"/>
    <property type="evidence" value="ECO:0007669"/>
    <property type="project" value="UniProtKB-UniRule"/>
</dbReference>
<feature type="binding site" evidence="9">
    <location>
        <position position="1193"/>
    </location>
    <ligand>
        <name>a divalent metal cation</name>
        <dbReference type="ChEBI" id="CHEBI:60240"/>
        <note>catalytic</note>
    </ligand>
</feature>
<dbReference type="GO" id="GO:0005634">
    <property type="term" value="C:nucleus"/>
    <property type="evidence" value="ECO:0007669"/>
    <property type="project" value="UniProtKB-SubCell"/>
</dbReference>
<protein>
    <recommendedName>
        <fullName evidence="9">PAN2-PAN3 deadenylation complex catalytic subunit PAN2</fullName>
        <ecNumber evidence="9">3.1.13.4</ecNumber>
    </recommendedName>
    <alternativeName>
        <fullName evidence="9">PAB1P-dependent poly(A)-specific ribonuclease</fullName>
    </alternativeName>
    <alternativeName>
        <fullName evidence="9">Poly(A)-nuclease deadenylation complex subunit 2</fullName>
        <shortName evidence="9">PAN deadenylation complex subunit 2</shortName>
    </alternativeName>
</protein>
<dbReference type="Gene3D" id="2.130.10.10">
    <property type="entry name" value="YVTN repeat-like/Quinoprotein amine dehydrogenase"/>
    <property type="match status" value="1"/>
</dbReference>
<comment type="domain">
    <text evidence="9">Contains a pseudo-UCH domain. This ubiquitin C-terminal hydrolase (UCH)-like or ubiquitin specific protease (USP)-like domain is predicted to be catalytically inactive because it lacks the active site catalytic triad characteristic of thiol proteases, with residues at the equivalent structural positions that are incompatible with catalysis, and it cannot bind ubiquitin. It functions as a structural scaffold for intra- and intermolecular interactions in the complex.</text>
</comment>
<feature type="compositionally biased region" description="Low complexity" evidence="10">
    <location>
        <begin position="813"/>
        <end position="825"/>
    </location>
</feature>
<dbReference type="InterPro" id="IPR015943">
    <property type="entry name" value="WD40/YVTN_repeat-like_dom_sf"/>
</dbReference>